<evidence type="ECO:0000313" key="1">
    <source>
        <dbReference type="EMBL" id="EEB23443.1"/>
    </source>
</evidence>
<dbReference type="Proteomes" id="UP000004849">
    <property type="component" value="Unassembled WGS sequence"/>
</dbReference>
<sequence length="43" mass="4888">MNHWKQPKSSKQTALMVVICFQISIFEPLETTAFTNVEAAYAL</sequence>
<dbReference type="EMBL" id="ABWZ01000075">
    <property type="protein sequence ID" value="EEB23443.1"/>
    <property type="molecule type" value="Genomic_DNA"/>
</dbReference>
<organism evidence="1 2">
    <name type="scientific">Phocaeicola dorei DSM 17855</name>
    <dbReference type="NCBI Taxonomy" id="483217"/>
    <lineage>
        <taxon>Bacteria</taxon>
        <taxon>Pseudomonadati</taxon>
        <taxon>Bacteroidota</taxon>
        <taxon>Bacteroidia</taxon>
        <taxon>Bacteroidales</taxon>
        <taxon>Bacteroidaceae</taxon>
        <taxon>Phocaeicola</taxon>
    </lineage>
</organism>
<reference evidence="1 2" key="1">
    <citation type="submission" date="2008-10" db="EMBL/GenBank/DDBJ databases">
        <title>Draft genome sequence of Bacteroides dorei (DSM 17855).</title>
        <authorList>
            <person name="Sudarsanam P."/>
            <person name="Ley R."/>
            <person name="Guruge J."/>
            <person name="Turnbaugh P.J."/>
            <person name="Mahowald M."/>
            <person name="Liep D."/>
            <person name="Gordon J."/>
        </authorList>
    </citation>
    <scope>NUCLEOTIDE SEQUENCE [LARGE SCALE GENOMIC DNA]</scope>
    <source>
        <strain evidence="1 2">DSM 17855</strain>
    </source>
</reference>
<accession>B6W3K3</accession>
<proteinExistence type="predicted"/>
<protein>
    <submittedName>
        <fullName evidence="1">Uncharacterized protein</fullName>
    </submittedName>
</protein>
<evidence type="ECO:0000313" key="2">
    <source>
        <dbReference type="Proteomes" id="UP000004849"/>
    </source>
</evidence>
<reference evidence="1 2" key="2">
    <citation type="submission" date="2008-10" db="EMBL/GenBank/DDBJ databases">
        <authorList>
            <person name="Fulton L."/>
            <person name="Clifton S."/>
            <person name="Fulton B."/>
            <person name="Xu J."/>
            <person name="Minx P."/>
            <person name="Pepin K.H."/>
            <person name="Johnson M."/>
            <person name="Thiruvilangam P."/>
            <person name="Bhonagiri V."/>
            <person name="Nash W.E."/>
            <person name="Mardis E.R."/>
            <person name="Wilson R.K."/>
        </authorList>
    </citation>
    <scope>NUCLEOTIDE SEQUENCE [LARGE SCALE GENOMIC DNA]</scope>
    <source>
        <strain evidence="1 2">DSM 17855</strain>
    </source>
</reference>
<gene>
    <name evidence="1" type="ORF">BACDOR_03894</name>
</gene>
<dbReference type="AlphaFoldDB" id="B6W3K3"/>
<name>B6W3K3_9BACT</name>
<dbReference type="HOGENOM" id="CLU_3229516_0_0_10"/>